<dbReference type="InterPro" id="IPR036724">
    <property type="entry name" value="Cobalamin-bd_sf"/>
</dbReference>
<name>A0AAU0UQE9_9FIRM</name>
<dbReference type="RefSeq" id="WP_366922215.1">
    <property type="nucleotide sequence ID" value="NZ_CP121694.1"/>
</dbReference>
<keyword evidence="8" id="KW-1185">Reference proteome</keyword>
<accession>A0AAU0UQE9</accession>
<dbReference type="PROSITE" id="PS51332">
    <property type="entry name" value="B12_BINDING"/>
    <property type="match status" value="1"/>
</dbReference>
<dbReference type="GO" id="GO:0031419">
    <property type="term" value="F:cobalamin binding"/>
    <property type="evidence" value="ECO:0007669"/>
    <property type="project" value="UniProtKB-KW"/>
</dbReference>
<dbReference type="InterPro" id="IPR006158">
    <property type="entry name" value="Cobalamin-bd"/>
</dbReference>
<evidence type="ECO:0000256" key="2">
    <source>
        <dbReference type="ARBA" id="ARBA00022628"/>
    </source>
</evidence>
<dbReference type="PANTHER" id="PTHR48101">
    <property type="entry name" value="METHYLMALONYL-COA MUTASE, MITOCHONDRIAL-RELATED"/>
    <property type="match status" value="1"/>
</dbReference>
<evidence type="ECO:0000256" key="5">
    <source>
        <dbReference type="ARBA" id="ARBA00023285"/>
    </source>
</evidence>
<evidence type="ECO:0000256" key="1">
    <source>
        <dbReference type="ARBA" id="ARBA00001922"/>
    </source>
</evidence>
<dbReference type="Proteomes" id="UP001329915">
    <property type="component" value="Chromosome"/>
</dbReference>
<dbReference type="EMBL" id="CP121694">
    <property type="protein sequence ID" value="WRO22818.1"/>
    <property type="molecule type" value="Genomic_DNA"/>
</dbReference>
<comment type="cofactor">
    <cofactor evidence="1">
        <name>adenosylcob(III)alamin</name>
        <dbReference type="ChEBI" id="CHEBI:18408"/>
    </cofactor>
</comment>
<evidence type="ECO:0000313" key="7">
    <source>
        <dbReference type="EMBL" id="WRO22818.1"/>
    </source>
</evidence>
<evidence type="ECO:0000313" key="8">
    <source>
        <dbReference type="Proteomes" id="UP001329915"/>
    </source>
</evidence>
<evidence type="ECO:0000256" key="3">
    <source>
        <dbReference type="ARBA" id="ARBA00022723"/>
    </source>
</evidence>
<sequence>MRPTKILIVKLGLDSHWRGAQMVASFLRDKGMEVIYAGNLTPEAIVENAMQEDVDYIGVSTLSGNHLTLLPKLMNIMKEKGMEKVSVLLGGTIPRADISEMKKLGVAEVFPTGSTLKAIEEFIR</sequence>
<dbReference type="GO" id="GO:0046872">
    <property type="term" value="F:metal ion binding"/>
    <property type="evidence" value="ECO:0007669"/>
    <property type="project" value="UniProtKB-KW"/>
</dbReference>
<reference evidence="7 8" key="1">
    <citation type="submission" date="2023-04" db="EMBL/GenBank/DDBJ databases">
        <authorList>
            <person name="Hsu D."/>
        </authorList>
    </citation>
    <scope>NUCLEOTIDE SEQUENCE [LARGE SCALE GENOMIC DNA]</scope>
    <source>
        <strain evidence="7 8">MK1</strain>
    </source>
</reference>
<dbReference type="GO" id="GO:0016853">
    <property type="term" value="F:isomerase activity"/>
    <property type="evidence" value="ECO:0007669"/>
    <property type="project" value="UniProtKB-KW"/>
</dbReference>
<feature type="domain" description="B12-binding" evidence="6">
    <location>
        <begin position="3"/>
        <end position="124"/>
    </location>
</feature>
<keyword evidence="3" id="KW-0479">Metal-binding</keyword>
<organism evidence="7 8">
    <name type="scientific">Metallumcola ferriviriculae</name>
    <dbReference type="NCBI Taxonomy" id="3039180"/>
    <lineage>
        <taxon>Bacteria</taxon>
        <taxon>Bacillati</taxon>
        <taxon>Bacillota</taxon>
        <taxon>Clostridia</taxon>
        <taxon>Neomoorellales</taxon>
        <taxon>Desulfitibacteraceae</taxon>
        <taxon>Metallumcola</taxon>
    </lineage>
</organism>
<evidence type="ECO:0000256" key="4">
    <source>
        <dbReference type="ARBA" id="ARBA00023235"/>
    </source>
</evidence>
<protein>
    <submittedName>
        <fullName evidence="7">Cobalamin-dependent protein</fullName>
    </submittedName>
</protein>
<dbReference type="InterPro" id="IPR006159">
    <property type="entry name" value="Acid_CoA_mut_C"/>
</dbReference>
<gene>
    <name evidence="7" type="ORF">MFMK1_002659</name>
</gene>
<dbReference type="Gene3D" id="3.40.50.280">
    <property type="entry name" value="Cobalamin-binding domain"/>
    <property type="match status" value="1"/>
</dbReference>
<dbReference type="AlphaFoldDB" id="A0AAU0UQE9"/>
<keyword evidence="4" id="KW-0413">Isomerase</keyword>
<dbReference type="Pfam" id="PF02310">
    <property type="entry name" value="B12-binding"/>
    <property type="match status" value="1"/>
</dbReference>
<evidence type="ECO:0000259" key="6">
    <source>
        <dbReference type="PROSITE" id="PS51332"/>
    </source>
</evidence>
<dbReference type="SUPFAM" id="SSF52242">
    <property type="entry name" value="Cobalamin (vitamin B12)-binding domain"/>
    <property type="match status" value="1"/>
</dbReference>
<keyword evidence="2" id="KW-0846">Cobalamin</keyword>
<proteinExistence type="predicted"/>
<dbReference type="PANTHER" id="PTHR48101:SF1">
    <property type="entry name" value="METHYLMALONYL-COA MUTASE, LARGE SUBUNIT"/>
    <property type="match status" value="1"/>
</dbReference>
<dbReference type="NCBIfam" id="TIGR00640">
    <property type="entry name" value="acid_CoA_mut_C"/>
    <property type="match status" value="1"/>
</dbReference>
<keyword evidence="5" id="KW-0170">Cobalt</keyword>
<dbReference type="KEGG" id="dbc:MFMK1_002659"/>